<dbReference type="AlphaFoldDB" id="A0A3M7S273"/>
<evidence type="ECO:0000313" key="3">
    <source>
        <dbReference type="Proteomes" id="UP000276133"/>
    </source>
</evidence>
<feature type="transmembrane region" description="Helical" evidence="1">
    <location>
        <begin position="104"/>
        <end position="128"/>
    </location>
</feature>
<reference evidence="2 3" key="1">
    <citation type="journal article" date="2018" name="Sci. Rep.">
        <title>Genomic signatures of local adaptation to the degree of environmental predictability in rotifers.</title>
        <authorList>
            <person name="Franch-Gras L."/>
            <person name="Hahn C."/>
            <person name="Garcia-Roger E.M."/>
            <person name="Carmona M.J."/>
            <person name="Serra M."/>
            <person name="Gomez A."/>
        </authorList>
    </citation>
    <scope>NUCLEOTIDE SEQUENCE [LARGE SCALE GENOMIC DNA]</scope>
    <source>
        <strain evidence="2">HYR1</strain>
    </source>
</reference>
<dbReference type="Proteomes" id="UP000276133">
    <property type="component" value="Unassembled WGS sequence"/>
</dbReference>
<name>A0A3M7S273_BRAPC</name>
<keyword evidence="1" id="KW-0472">Membrane</keyword>
<protein>
    <submittedName>
        <fullName evidence="2">Uncharacterized protein</fullName>
    </submittedName>
</protein>
<sequence>MVCSAKLKNLSNLCVIELPFLRSYSFPQLSLLNQRLSKHSFLFHDNMKKSMKIMLHNLALSTACFLWSIFVFGNIMTVQFEMDNTLNALLDVTHSFYRIADSKFVGLAIFLIANVFTGIFYTILHLLFNSKFN</sequence>
<feature type="transmembrane region" description="Helical" evidence="1">
    <location>
        <begin position="58"/>
        <end position="80"/>
    </location>
</feature>
<accession>A0A3M7S273</accession>
<proteinExistence type="predicted"/>
<keyword evidence="1" id="KW-1133">Transmembrane helix</keyword>
<organism evidence="2 3">
    <name type="scientific">Brachionus plicatilis</name>
    <name type="common">Marine rotifer</name>
    <name type="synonym">Brachionus muelleri</name>
    <dbReference type="NCBI Taxonomy" id="10195"/>
    <lineage>
        <taxon>Eukaryota</taxon>
        <taxon>Metazoa</taxon>
        <taxon>Spiralia</taxon>
        <taxon>Gnathifera</taxon>
        <taxon>Rotifera</taxon>
        <taxon>Eurotatoria</taxon>
        <taxon>Monogononta</taxon>
        <taxon>Pseudotrocha</taxon>
        <taxon>Ploima</taxon>
        <taxon>Brachionidae</taxon>
        <taxon>Brachionus</taxon>
    </lineage>
</organism>
<dbReference type="EMBL" id="REGN01002174">
    <property type="protein sequence ID" value="RNA29715.1"/>
    <property type="molecule type" value="Genomic_DNA"/>
</dbReference>
<gene>
    <name evidence="2" type="ORF">BpHYR1_005740</name>
</gene>
<keyword evidence="1" id="KW-0812">Transmembrane</keyword>
<evidence type="ECO:0000313" key="2">
    <source>
        <dbReference type="EMBL" id="RNA29715.1"/>
    </source>
</evidence>
<dbReference type="OrthoDB" id="15270at2759"/>
<comment type="caution">
    <text evidence="2">The sequence shown here is derived from an EMBL/GenBank/DDBJ whole genome shotgun (WGS) entry which is preliminary data.</text>
</comment>
<keyword evidence="3" id="KW-1185">Reference proteome</keyword>
<evidence type="ECO:0000256" key="1">
    <source>
        <dbReference type="SAM" id="Phobius"/>
    </source>
</evidence>